<organism evidence="1 2">
    <name type="scientific">Desulfofundulus thermobenzoicus</name>
    <dbReference type="NCBI Taxonomy" id="29376"/>
    <lineage>
        <taxon>Bacteria</taxon>
        <taxon>Bacillati</taxon>
        <taxon>Bacillota</taxon>
        <taxon>Clostridia</taxon>
        <taxon>Eubacteriales</taxon>
        <taxon>Peptococcaceae</taxon>
        <taxon>Desulfofundulus</taxon>
    </lineage>
</organism>
<name>A0A6N7ISQ1_9FIRM</name>
<evidence type="ECO:0000313" key="1">
    <source>
        <dbReference type="EMBL" id="MQL53146.1"/>
    </source>
</evidence>
<dbReference type="GO" id="GO:0160105">
    <property type="term" value="F:tRNA (adenine(22)-N1)-methyltransferase activity"/>
    <property type="evidence" value="ECO:0007669"/>
    <property type="project" value="InterPro"/>
</dbReference>
<dbReference type="Gene3D" id="3.40.50.150">
    <property type="entry name" value="Vaccinia Virus protein VP39"/>
    <property type="match status" value="1"/>
</dbReference>
<accession>A0A6N7ISQ1</accession>
<proteinExistence type="predicted"/>
<keyword evidence="1" id="KW-0489">Methyltransferase</keyword>
<dbReference type="SUPFAM" id="SSF53335">
    <property type="entry name" value="S-adenosyl-L-methionine-dependent methyltransferases"/>
    <property type="match status" value="1"/>
</dbReference>
<dbReference type="InterPro" id="IPR006901">
    <property type="entry name" value="TrmK"/>
</dbReference>
<dbReference type="InterPro" id="IPR029063">
    <property type="entry name" value="SAM-dependent_MTases_sf"/>
</dbReference>
<dbReference type="PANTHER" id="PTHR38451">
    <property type="entry name" value="TRNA (ADENINE(22)-N(1))-METHYLTRANSFERASE"/>
    <property type="match status" value="1"/>
</dbReference>
<dbReference type="EMBL" id="WHYR01000040">
    <property type="protein sequence ID" value="MQL53146.1"/>
    <property type="molecule type" value="Genomic_DNA"/>
</dbReference>
<dbReference type="Proteomes" id="UP000441717">
    <property type="component" value="Unassembled WGS sequence"/>
</dbReference>
<dbReference type="OrthoDB" id="5881184at2"/>
<protein>
    <submittedName>
        <fullName evidence="1">SAM-dependent methyltransferase</fullName>
    </submittedName>
</protein>
<reference evidence="1 2" key="1">
    <citation type="submission" date="2019-10" db="EMBL/GenBank/DDBJ databases">
        <title>Comparative genomics of sulfur disproportionating microorganisms.</title>
        <authorList>
            <person name="Ward L.M."/>
            <person name="Bertran E."/>
            <person name="Johnston D."/>
        </authorList>
    </citation>
    <scope>NUCLEOTIDE SEQUENCE [LARGE SCALE GENOMIC DNA]</scope>
    <source>
        <strain evidence="1 2">DSM 14055</strain>
    </source>
</reference>
<dbReference type="AlphaFoldDB" id="A0A6N7ISQ1"/>
<dbReference type="PIRSF" id="PIRSF018637">
    <property type="entry name" value="TrmK"/>
    <property type="match status" value="1"/>
</dbReference>
<keyword evidence="2" id="KW-1185">Reference proteome</keyword>
<gene>
    <name evidence="1" type="ORF">GFC01_12945</name>
</gene>
<dbReference type="GO" id="GO:0032259">
    <property type="term" value="P:methylation"/>
    <property type="evidence" value="ECO:0007669"/>
    <property type="project" value="UniProtKB-KW"/>
</dbReference>
<sequence>MELTGRLAAITGFIPPGTVIADIGTDHARLPVYVVERGICHAAVATDLNEKPYRSALQAVQNRGLAGKISVRRGDGLRPLRPGEAEVVVVAGMGGNTIRQILAGAPEVLARVRRLILQPMVDGGDLRRWLAENGWRLVDETLVEEGGHLYVIDVAEPGRETVTDPVLLEIGPRLLEQGHPLLSAYLDKLAAGYHRVLYALARSRSSEALHRTVELTVRLKRIKDYLENNRQLPD</sequence>
<dbReference type="Pfam" id="PF12847">
    <property type="entry name" value="Methyltransf_18"/>
    <property type="match status" value="1"/>
</dbReference>
<keyword evidence="1" id="KW-0808">Transferase</keyword>
<comment type="caution">
    <text evidence="1">The sequence shown here is derived from an EMBL/GenBank/DDBJ whole genome shotgun (WGS) entry which is preliminary data.</text>
</comment>
<dbReference type="PANTHER" id="PTHR38451:SF1">
    <property type="entry name" value="TRNA (ADENINE(22)-N(1))-METHYLTRANSFERASE"/>
    <property type="match status" value="1"/>
</dbReference>
<evidence type="ECO:0000313" key="2">
    <source>
        <dbReference type="Proteomes" id="UP000441717"/>
    </source>
</evidence>